<evidence type="ECO:0000259" key="1">
    <source>
        <dbReference type="Pfam" id="PF01498"/>
    </source>
</evidence>
<feature type="domain" description="Transposase Tc1-like" evidence="1">
    <location>
        <begin position="20"/>
        <end position="57"/>
    </location>
</feature>
<evidence type="ECO:0000313" key="3">
    <source>
        <dbReference type="Proteomes" id="UP000799429"/>
    </source>
</evidence>
<organism evidence="2 3">
    <name type="scientific">Patellaria atrata CBS 101060</name>
    <dbReference type="NCBI Taxonomy" id="1346257"/>
    <lineage>
        <taxon>Eukaryota</taxon>
        <taxon>Fungi</taxon>
        <taxon>Dikarya</taxon>
        <taxon>Ascomycota</taxon>
        <taxon>Pezizomycotina</taxon>
        <taxon>Dothideomycetes</taxon>
        <taxon>Dothideomycetes incertae sedis</taxon>
        <taxon>Patellariales</taxon>
        <taxon>Patellariaceae</taxon>
        <taxon>Patellaria</taxon>
    </lineage>
</organism>
<dbReference type="GO" id="GO:0006313">
    <property type="term" value="P:DNA transposition"/>
    <property type="evidence" value="ECO:0007669"/>
    <property type="project" value="InterPro"/>
</dbReference>
<dbReference type="InterPro" id="IPR002492">
    <property type="entry name" value="Transposase_Tc1-like"/>
</dbReference>
<reference evidence="2" key="1">
    <citation type="journal article" date="2020" name="Stud. Mycol.">
        <title>101 Dothideomycetes genomes: a test case for predicting lifestyles and emergence of pathogens.</title>
        <authorList>
            <person name="Haridas S."/>
            <person name="Albert R."/>
            <person name="Binder M."/>
            <person name="Bloem J."/>
            <person name="Labutti K."/>
            <person name="Salamov A."/>
            <person name="Andreopoulos B."/>
            <person name="Baker S."/>
            <person name="Barry K."/>
            <person name="Bills G."/>
            <person name="Bluhm B."/>
            <person name="Cannon C."/>
            <person name="Castanera R."/>
            <person name="Culley D."/>
            <person name="Daum C."/>
            <person name="Ezra D."/>
            <person name="Gonzalez J."/>
            <person name="Henrissat B."/>
            <person name="Kuo A."/>
            <person name="Liang C."/>
            <person name="Lipzen A."/>
            <person name="Lutzoni F."/>
            <person name="Magnuson J."/>
            <person name="Mondo S."/>
            <person name="Nolan M."/>
            <person name="Ohm R."/>
            <person name="Pangilinan J."/>
            <person name="Park H.-J."/>
            <person name="Ramirez L."/>
            <person name="Alfaro M."/>
            <person name="Sun H."/>
            <person name="Tritt A."/>
            <person name="Yoshinaga Y."/>
            <person name="Zwiers L.-H."/>
            <person name="Turgeon B."/>
            <person name="Goodwin S."/>
            <person name="Spatafora J."/>
            <person name="Crous P."/>
            <person name="Grigoriev I."/>
        </authorList>
    </citation>
    <scope>NUCLEOTIDE SEQUENCE</scope>
    <source>
        <strain evidence="2">CBS 101060</strain>
    </source>
</reference>
<evidence type="ECO:0000313" key="2">
    <source>
        <dbReference type="EMBL" id="KAF2840448.1"/>
    </source>
</evidence>
<dbReference type="GO" id="GO:0015074">
    <property type="term" value="P:DNA integration"/>
    <property type="evidence" value="ECO:0007669"/>
    <property type="project" value="InterPro"/>
</dbReference>
<dbReference type="Proteomes" id="UP000799429">
    <property type="component" value="Unassembled WGS sequence"/>
</dbReference>
<dbReference type="GO" id="GO:0003677">
    <property type="term" value="F:DNA binding"/>
    <property type="evidence" value="ECO:0007669"/>
    <property type="project" value="InterPro"/>
</dbReference>
<gene>
    <name evidence="2" type="ORF">M501DRAFT_952820</name>
</gene>
<proteinExistence type="predicted"/>
<dbReference type="EMBL" id="MU006093">
    <property type="protein sequence ID" value="KAF2840448.1"/>
    <property type="molecule type" value="Genomic_DNA"/>
</dbReference>
<comment type="caution">
    <text evidence="2">The sequence shown here is derived from an EMBL/GenBank/DDBJ whole genome shotgun (WGS) entry which is preliminary data.</text>
</comment>
<sequence length="120" mass="14372">MSYQRLATEIFAHWGVGEYAIRSSLRRAGYRRYVALAKSPLTEANRLKRLAWAEEHVEWTYNQWCTILWSDETWVNGTRHRKTWVTRQQGEELEDTCLVTKRRRNRGWMFWASFNGTTKG</sequence>
<dbReference type="Pfam" id="PF01498">
    <property type="entry name" value="HTH_Tnp_Tc3_2"/>
    <property type="match status" value="1"/>
</dbReference>
<dbReference type="OrthoDB" id="3695406at2759"/>
<accession>A0A9P4VR09</accession>
<dbReference type="Gene3D" id="3.30.420.10">
    <property type="entry name" value="Ribonuclease H-like superfamily/Ribonuclease H"/>
    <property type="match status" value="1"/>
</dbReference>
<dbReference type="InterPro" id="IPR036397">
    <property type="entry name" value="RNaseH_sf"/>
</dbReference>
<name>A0A9P4VR09_9PEZI</name>
<feature type="non-terminal residue" evidence="2">
    <location>
        <position position="120"/>
    </location>
</feature>
<dbReference type="AlphaFoldDB" id="A0A9P4VR09"/>
<keyword evidence="3" id="KW-1185">Reference proteome</keyword>
<protein>
    <recommendedName>
        <fullName evidence="1">Transposase Tc1-like domain-containing protein</fullName>
    </recommendedName>
</protein>